<evidence type="ECO:0008006" key="3">
    <source>
        <dbReference type="Google" id="ProtNLM"/>
    </source>
</evidence>
<dbReference type="Proteomes" id="UP000030652">
    <property type="component" value="Unassembled WGS sequence"/>
</dbReference>
<evidence type="ECO:0000313" key="1">
    <source>
        <dbReference type="EMBL" id="KHE91306.1"/>
    </source>
</evidence>
<sequence length="278" mass="31181">MSSRIVTHGGGSHMDDLISVCIVLAMDNDIKCVERRPVEPEEIADPAVWVLDQGDVYNPENRNFDHHQFPTGTRQCTLSLLADHFDLRSDLDEMVWFRALVLDDSLGAIKTAGELDCSATLLKGLMRGPVNEFVLARFEQAKKLDSDNELVKLLTAIGTHIVTDIRNKKERIQFIREKAEFAQVNGLKVLFFMEDVPDPKLSISAYLKETGKNAAVLVVNNTRDSGWSLSRISDHPRVDFRRIKGANDVLFVHSNGFVAKTRRIEKPAIISLLETAIV</sequence>
<comment type="caution">
    <text evidence="1">The sequence shown here is derived from an EMBL/GenBank/DDBJ whole genome shotgun (WGS) entry which is preliminary data.</text>
</comment>
<name>A0A0B0EGW9_9BACT</name>
<dbReference type="Pfam" id="PF03690">
    <property type="entry name" value="MYG1_exonuc"/>
    <property type="match status" value="1"/>
</dbReference>
<gene>
    <name evidence="1" type="ORF">SCABRO_02986</name>
</gene>
<organism evidence="1 2">
    <name type="scientific">Candidatus Scalindua brodae</name>
    <dbReference type="NCBI Taxonomy" id="237368"/>
    <lineage>
        <taxon>Bacteria</taxon>
        <taxon>Pseudomonadati</taxon>
        <taxon>Planctomycetota</taxon>
        <taxon>Candidatus Brocadiia</taxon>
        <taxon>Candidatus Brocadiales</taxon>
        <taxon>Candidatus Scalinduaceae</taxon>
        <taxon>Candidatus Scalindua</taxon>
    </lineage>
</organism>
<dbReference type="EMBL" id="JRYO01000213">
    <property type="protein sequence ID" value="KHE91306.1"/>
    <property type="molecule type" value="Genomic_DNA"/>
</dbReference>
<accession>A0A0B0EGW9</accession>
<evidence type="ECO:0000313" key="2">
    <source>
        <dbReference type="Proteomes" id="UP000030652"/>
    </source>
</evidence>
<proteinExistence type="predicted"/>
<protein>
    <recommendedName>
        <fullName evidence="3">Metal-dependent hydrolase</fullName>
    </recommendedName>
</protein>
<dbReference type="InterPro" id="IPR003226">
    <property type="entry name" value="MYG1_exonuclease"/>
</dbReference>
<reference evidence="1 2" key="1">
    <citation type="submission" date="2014-10" db="EMBL/GenBank/DDBJ databases">
        <title>Draft genome of anammox bacterium scalindua brodae, obtained using differential coverage binning of sequence data from two enrichment reactors.</title>
        <authorList>
            <person name="Speth D.R."/>
            <person name="Russ L."/>
            <person name="Kartal B."/>
            <person name="Op den Camp H.J."/>
            <person name="Dutilh B.E."/>
            <person name="Jetten M.S."/>
        </authorList>
    </citation>
    <scope>NUCLEOTIDE SEQUENCE [LARGE SCALE GENOMIC DNA]</scope>
    <source>
        <strain evidence="1">RU1</strain>
    </source>
</reference>
<dbReference type="AlphaFoldDB" id="A0A0B0EGW9"/>
<dbReference type="eggNOG" id="COG4286">
    <property type="taxonomic scope" value="Bacteria"/>
</dbReference>